<gene>
    <name evidence="3" type="ORF">LTR05_003657</name>
</gene>
<reference evidence="3 4" key="1">
    <citation type="submission" date="2023-08" db="EMBL/GenBank/DDBJ databases">
        <title>Black Yeasts Isolated from many extreme environments.</title>
        <authorList>
            <person name="Coleine C."/>
            <person name="Stajich J.E."/>
            <person name="Selbmann L."/>
        </authorList>
    </citation>
    <scope>NUCLEOTIDE SEQUENCE [LARGE SCALE GENOMIC DNA]</scope>
    <source>
        <strain evidence="3 4">CCFEE 5910</strain>
    </source>
</reference>
<evidence type="ECO:0000256" key="2">
    <source>
        <dbReference type="SAM" id="MobiDB-lite"/>
    </source>
</evidence>
<protein>
    <submittedName>
        <fullName evidence="3">Uncharacterized protein</fullName>
    </submittedName>
</protein>
<feature type="compositionally biased region" description="Pro residues" evidence="2">
    <location>
        <begin position="51"/>
        <end position="64"/>
    </location>
</feature>
<feature type="region of interest" description="Disordered" evidence="2">
    <location>
        <begin position="447"/>
        <end position="552"/>
    </location>
</feature>
<dbReference type="AlphaFoldDB" id="A0AAN7YHJ9"/>
<feature type="compositionally biased region" description="Low complexity" evidence="2">
    <location>
        <begin position="538"/>
        <end position="552"/>
    </location>
</feature>
<evidence type="ECO:0000313" key="3">
    <source>
        <dbReference type="EMBL" id="KAK5086489.1"/>
    </source>
</evidence>
<accession>A0AAN7YHJ9</accession>
<keyword evidence="4" id="KW-1185">Reference proteome</keyword>
<feature type="region of interest" description="Disordered" evidence="2">
    <location>
        <begin position="44"/>
        <end position="110"/>
    </location>
</feature>
<proteinExistence type="predicted"/>
<comment type="caution">
    <text evidence="3">The sequence shown here is derived from an EMBL/GenBank/DDBJ whole genome shotgun (WGS) entry which is preliminary data.</text>
</comment>
<feature type="coiled-coil region" evidence="1">
    <location>
        <begin position="266"/>
        <end position="300"/>
    </location>
</feature>
<evidence type="ECO:0000256" key="1">
    <source>
        <dbReference type="SAM" id="Coils"/>
    </source>
</evidence>
<sequence length="620" mass="71468">MGPVFNQPAQIQPILPQLMHTVNVLPGQFFQILPQHMTFQHGQYISQHQQPPFPMPYQQQPPFPMSYQQQQYPSDEQLRSEIRNPEPVHSAAGQPQPSLPTVQQPSSKPNFKRDAVCDGYIDNPSLMYPQAIIDGKESLGDEDGDMEMEAKKFAHNIDRPKRYLEGMRVAQSAVHTDHFRATRRVVADAESAYQRYVAMIAEYKERQAMCIAIANAKPWFTEHPVTEQPDIESDQSNEQTQDRDILSDLADIEPRALAKCWSFFPKGKWRIQKDKLEKEIAALEEAVKAQRAQYSDLEHYEHTLAKAYAYRSELEKLRERSQRRGILEISEHRRGFTRKKCFPNSGFVCDITYCGQEHPTWTCGVLWEVWSYLVSPVWLRKSLWCRICKGKFDLASHHPIQDHNVGAWYDHPENTDVWTTRRTEFSDLEEDYRHDWPEVFNWTPPSISSMLDKKPGHRRHRAQNSHVGDGDEMQMHGEVTATVNDDSDASSTSPESAQSKQSSEVPGVFQKTPTEVHVSSDEHEDAQVQDSRYDSDSGVHPGSLSSSLVSRSNQESIFESGIRMPTTAHLSTTQAQHYYPDEPDRSELDEDLYYDEYDEDLDDLQDSICQGLHSSRQRRW</sequence>
<dbReference type="EMBL" id="JAVRRJ010000003">
    <property type="protein sequence ID" value="KAK5086489.1"/>
    <property type="molecule type" value="Genomic_DNA"/>
</dbReference>
<feature type="compositionally biased region" description="Basic and acidic residues" evidence="2">
    <location>
        <begin position="76"/>
        <end position="86"/>
    </location>
</feature>
<feature type="compositionally biased region" description="Low complexity" evidence="2">
    <location>
        <begin position="65"/>
        <end position="74"/>
    </location>
</feature>
<organism evidence="3 4">
    <name type="scientific">Lithohypha guttulata</name>
    <dbReference type="NCBI Taxonomy" id="1690604"/>
    <lineage>
        <taxon>Eukaryota</taxon>
        <taxon>Fungi</taxon>
        <taxon>Dikarya</taxon>
        <taxon>Ascomycota</taxon>
        <taxon>Pezizomycotina</taxon>
        <taxon>Eurotiomycetes</taxon>
        <taxon>Chaetothyriomycetidae</taxon>
        <taxon>Chaetothyriales</taxon>
        <taxon>Trichomeriaceae</taxon>
        <taxon>Lithohypha</taxon>
    </lineage>
</organism>
<feature type="compositionally biased region" description="Polar residues" evidence="2">
    <location>
        <begin position="481"/>
        <end position="504"/>
    </location>
</feature>
<evidence type="ECO:0000313" key="4">
    <source>
        <dbReference type="Proteomes" id="UP001309876"/>
    </source>
</evidence>
<dbReference type="Proteomes" id="UP001309876">
    <property type="component" value="Unassembled WGS sequence"/>
</dbReference>
<keyword evidence="1" id="KW-0175">Coiled coil</keyword>
<feature type="compositionally biased region" description="Polar residues" evidence="2">
    <location>
        <begin position="93"/>
        <end position="109"/>
    </location>
</feature>
<name>A0AAN7YHJ9_9EURO</name>